<dbReference type="AlphaFoldDB" id="A0A2N9IQD9"/>
<dbReference type="Pfam" id="PF00657">
    <property type="entry name" value="Lipase_GDSL"/>
    <property type="match status" value="1"/>
</dbReference>
<keyword evidence="7" id="KW-0443">Lipid metabolism</keyword>
<dbReference type="CDD" id="cd01837">
    <property type="entry name" value="SGNH_plant_lipase_like"/>
    <property type="match status" value="1"/>
</dbReference>
<comment type="subcellular location">
    <subcellularLocation>
        <location evidence="1">Secreted</location>
    </subcellularLocation>
</comment>
<dbReference type="InterPro" id="IPR036514">
    <property type="entry name" value="SGNH_hydro_sf"/>
</dbReference>
<organism evidence="8">
    <name type="scientific">Fagus sylvatica</name>
    <name type="common">Beechnut</name>
    <dbReference type="NCBI Taxonomy" id="28930"/>
    <lineage>
        <taxon>Eukaryota</taxon>
        <taxon>Viridiplantae</taxon>
        <taxon>Streptophyta</taxon>
        <taxon>Embryophyta</taxon>
        <taxon>Tracheophyta</taxon>
        <taxon>Spermatophyta</taxon>
        <taxon>Magnoliopsida</taxon>
        <taxon>eudicotyledons</taxon>
        <taxon>Gunneridae</taxon>
        <taxon>Pentapetalae</taxon>
        <taxon>rosids</taxon>
        <taxon>fabids</taxon>
        <taxon>Fagales</taxon>
        <taxon>Fagaceae</taxon>
        <taxon>Fagus</taxon>
    </lineage>
</organism>
<comment type="similarity">
    <text evidence="2">Belongs to the 'GDSL' lipolytic enzyme family.</text>
</comment>
<evidence type="ECO:0000256" key="6">
    <source>
        <dbReference type="ARBA" id="ARBA00022963"/>
    </source>
</evidence>
<dbReference type="PANTHER" id="PTHR45650">
    <property type="entry name" value="GDSL-LIKE LIPASE/ACYLHYDROLASE-RELATED"/>
    <property type="match status" value="1"/>
</dbReference>
<dbReference type="Gene3D" id="3.40.50.1110">
    <property type="entry name" value="SGNH hydrolase"/>
    <property type="match status" value="1"/>
</dbReference>
<keyword evidence="4" id="KW-0732">Signal</keyword>
<dbReference type="InterPro" id="IPR035669">
    <property type="entry name" value="SGNH_plant_lipase-like"/>
</dbReference>
<dbReference type="InterPro" id="IPR001087">
    <property type="entry name" value="GDSL"/>
</dbReference>
<evidence type="ECO:0000256" key="3">
    <source>
        <dbReference type="ARBA" id="ARBA00022525"/>
    </source>
</evidence>
<proteinExistence type="inferred from homology"/>
<accession>A0A2N9IQD9</accession>
<keyword evidence="5" id="KW-0378">Hydrolase</keyword>
<evidence type="ECO:0000256" key="5">
    <source>
        <dbReference type="ARBA" id="ARBA00022801"/>
    </source>
</evidence>
<evidence type="ECO:0008006" key="9">
    <source>
        <dbReference type="Google" id="ProtNLM"/>
    </source>
</evidence>
<dbReference type="GO" id="GO:0005576">
    <property type="term" value="C:extracellular region"/>
    <property type="evidence" value="ECO:0007669"/>
    <property type="project" value="UniProtKB-SubCell"/>
</dbReference>
<dbReference type="GO" id="GO:0016042">
    <property type="term" value="P:lipid catabolic process"/>
    <property type="evidence" value="ECO:0007669"/>
    <property type="project" value="UniProtKB-KW"/>
</dbReference>
<reference evidence="8" key="1">
    <citation type="submission" date="2018-02" db="EMBL/GenBank/DDBJ databases">
        <authorList>
            <person name="Cohen D.B."/>
            <person name="Kent A.D."/>
        </authorList>
    </citation>
    <scope>NUCLEOTIDE SEQUENCE</scope>
</reference>
<dbReference type="GO" id="GO:0016788">
    <property type="term" value="F:hydrolase activity, acting on ester bonds"/>
    <property type="evidence" value="ECO:0007669"/>
    <property type="project" value="InterPro"/>
</dbReference>
<evidence type="ECO:0000256" key="7">
    <source>
        <dbReference type="ARBA" id="ARBA00023098"/>
    </source>
</evidence>
<dbReference type="EMBL" id="OIVN01006148">
    <property type="protein sequence ID" value="SPD26201.1"/>
    <property type="molecule type" value="Genomic_DNA"/>
</dbReference>
<evidence type="ECO:0000313" key="8">
    <source>
        <dbReference type="EMBL" id="SPD26201.1"/>
    </source>
</evidence>
<protein>
    <recommendedName>
        <fullName evidence="9">GDSL esterase/lipase</fullName>
    </recommendedName>
</protein>
<dbReference type="PANTHER" id="PTHR45650:SF4">
    <property type="entry name" value="GDSL-LIKE LIPASE_ACYLHYDROLASE FAMILY PROTEIN, EXPRESSED"/>
    <property type="match status" value="1"/>
</dbReference>
<dbReference type="SUPFAM" id="SSF52266">
    <property type="entry name" value="SGNH hydrolase"/>
    <property type="match status" value="1"/>
</dbReference>
<keyword evidence="3" id="KW-0964">Secreted</keyword>
<evidence type="ECO:0000256" key="4">
    <source>
        <dbReference type="ARBA" id="ARBA00022729"/>
    </source>
</evidence>
<dbReference type="InterPro" id="IPR051238">
    <property type="entry name" value="GDSL_esterase/lipase"/>
</dbReference>
<sequence>MVFILDRQIFGGIVAAILTASFLVGLSLAQNVPASFVFGDSLFDVGNNNYIVSLAKANYVPNGIDFGIPTGRFTNGRTIVDIIGQELGLKEFTPPYLAPTTSGSVVLKGVNYASGGGGILNHTGKLFGGRINMDAQLDNFANSRQDIISSIGHPAAQKLLGKAIFSITIGSNDFLNNYLIPVISTVEQQLVTPEAFVGIMISRFKLQLTRLYHLGARKIIVANIGPIGCIPYQRDVNPAAGDNCVSLSNQLAQLFNAKLKSLIEDLSTNLLESKFIYADVYHIVEDILQNYISYGFENANHSCCYVSGRFGGLIPCGPLSKVCEDRSKYVFWDPYHPSDATNVIVARRLMDGDSNDITPMNITQLVLS</sequence>
<keyword evidence="6" id="KW-0442">Lipid degradation</keyword>
<evidence type="ECO:0000256" key="1">
    <source>
        <dbReference type="ARBA" id="ARBA00004613"/>
    </source>
</evidence>
<evidence type="ECO:0000256" key="2">
    <source>
        <dbReference type="ARBA" id="ARBA00008668"/>
    </source>
</evidence>
<name>A0A2N9IQD9_FAGSY</name>
<gene>
    <name evidence="8" type="ORF">FSB_LOCUS54083</name>
</gene>